<gene>
    <name evidence="1" type="ORF">ONZ43_g3362</name>
</gene>
<organism evidence="1 2">
    <name type="scientific">Nemania bipapillata</name>
    <dbReference type="NCBI Taxonomy" id="110536"/>
    <lineage>
        <taxon>Eukaryota</taxon>
        <taxon>Fungi</taxon>
        <taxon>Dikarya</taxon>
        <taxon>Ascomycota</taxon>
        <taxon>Pezizomycotina</taxon>
        <taxon>Sordariomycetes</taxon>
        <taxon>Xylariomycetidae</taxon>
        <taxon>Xylariales</taxon>
        <taxon>Xylariaceae</taxon>
        <taxon>Nemania</taxon>
    </lineage>
</organism>
<dbReference type="EMBL" id="JAPESX010000774">
    <property type="protein sequence ID" value="KAJ8119755.1"/>
    <property type="molecule type" value="Genomic_DNA"/>
</dbReference>
<evidence type="ECO:0000313" key="2">
    <source>
        <dbReference type="Proteomes" id="UP001153334"/>
    </source>
</evidence>
<comment type="caution">
    <text evidence="1">The sequence shown here is derived from an EMBL/GenBank/DDBJ whole genome shotgun (WGS) entry which is preliminary data.</text>
</comment>
<keyword evidence="2" id="KW-1185">Reference proteome</keyword>
<dbReference type="Proteomes" id="UP001153334">
    <property type="component" value="Unassembled WGS sequence"/>
</dbReference>
<sequence>MPPPPGQKGTGKKGSSGKAQRSRNTTPMSSLPTSNNAAAASIIPPIELLDSELFDIKYEHVRNTLYDDIIDQSTSNAVIPDSKTLDALLSKLEKLHDLVERRGSWSDKGMRLIAAEKKGYHVNDLPPAGKSESRKDRLSQDVDRKPNKKKRKANESLAPADQYLVTAFQDLILTFVPTERSSPLRDSSSKPRKLSRDNDSASSSLSPVAQPTTSAMDIDDKIKLDKNDEEEESSEDEFAPPAREAPQFQTFGEDPSTFPDPTVYEILDAKPGMHVDELKTLYSVAVFPKTDLADQIAGDPPDRDFSNAKPTNQISFSTFSSYVEPYFRPFAEEDLTFLRERGDRVTPFIMPKRGKKHYSEIWAEEDNAMAIDSNNQGRDKLAPNQPRGTIDNMDDDVAETDKLSVGPVLSRLLQAMRPEARAQPSEDKPMTNGINGDSDAKEELNGDVGGGAPGEEGKSIPPAAFLPESASEAWKKATHPKLDYLQF</sequence>
<evidence type="ECO:0000313" key="1">
    <source>
        <dbReference type="EMBL" id="KAJ8119755.1"/>
    </source>
</evidence>
<proteinExistence type="predicted"/>
<name>A0ACC2IX37_9PEZI</name>
<accession>A0ACC2IX37</accession>
<reference evidence="1" key="1">
    <citation type="submission" date="2022-11" db="EMBL/GenBank/DDBJ databases">
        <title>Genome Sequence of Nemania bipapillata.</title>
        <authorList>
            <person name="Buettner E."/>
        </authorList>
    </citation>
    <scope>NUCLEOTIDE SEQUENCE</scope>
    <source>
        <strain evidence="1">CP14</strain>
    </source>
</reference>
<protein>
    <submittedName>
        <fullName evidence="1">Uncharacterized protein</fullName>
    </submittedName>
</protein>